<dbReference type="Pfam" id="PF00041">
    <property type="entry name" value="fn3"/>
    <property type="match status" value="1"/>
</dbReference>
<organism evidence="2">
    <name type="scientific">Candidatus Kentrum sp. MB</name>
    <dbReference type="NCBI Taxonomy" id="2138164"/>
    <lineage>
        <taxon>Bacteria</taxon>
        <taxon>Pseudomonadati</taxon>
        <taxon>Pseudomonadota</taxon>
        <taxon>Gammaproteobacteria</taxon>
        <taxon>Candidatus Kentrum</taxon>
    </lineage>
</organism>
<dbReference type="CDD" id="cd00063">
    <property type="entry name" value="FN3"/>
    <property type="match status" value="1"/>
</dbReference>
<dbReference type="SMART" id="SM00060">
    <property type="entry name" value="FN3"/>
    <property type="match status" value="1"/>
</dbReference>
<name>A0A450XQC5_9GAMM</name>
<evidence type="ECO:0000259" key="1">
    <source>
        <dbReference type="PROSITE" id="PS50853"/>
    </source>
</evidence>
<gene>
    <name evidence="2" type="ORF">BECKMB1821G_GA0114241_10856</name>
</gene>
<protein>
    <recommendedName>
        <fullName evidence="1">Fibronectin type-III domain-containing protein</fullName>
    </recommendedName>
</protein>
<dbReference type="InterPro" id="IPR003961">
    <property type="entry name" value="FN3_dom"/>
</dbReference>
<dbReference type="InterPro" id="IPR036116">
    <property type="entry name" value="FN3_sf"/>
</dbReference>
<dbReference type="AlphaFoldDB" id="A0A450XQC5"/>
<accession>A0A450XQC5</accession>
<dbReference type="PROSITE" id="PS50853">
    <property type="entry name" value="FN3"/>
    <property type="match status" value="1"/>
</dbReference>
<feature type="domain" description="Fibronectin type-III" evidence="1">
    <location>
        <begin position="153"/>
        <end position="243"/>
    </location>
</feature>
<reference evidence="2" key="1">
    <citation type="submission" date="2019-02" db="EMBL/GenBank/DDBJ databases">
        <authorList>
            <person name="Gruber-Vodicka R. H."/>
            <person name="Seah K. B. B."/>
        </authorList>
    </citation>
    <scope>NUCLEOTIDE SEQUENCE</scope>
    <source>
        <strain evidence="2">BECK_BZ197</strain>
    </source>
</reference>
<evidence type="ECO:0000313" key="2">
    <source>
        <dbReference type="EMBL" id="VFK31477.1"/>
    </source>
</evidence>
<proteinExistence type="predicted"/>
<sequence>MVSHTCVIAFLLAVNAGLTSDCIDFIKAHYYNLLEKEKSMSSRKFPNAEADILSLGKKMSDGFAAHTDIYPAPPVAPFDFDAAMNAYAEAREAVVEASAQARRAVESKDKALAAFVDNMKKNLRYAENTVDYDDGDLALIGWTGRRPATPLEPPGQTLALTSPSRGDDWIRLDWRAPEHGGKVAAYKTQRREESSDHWLDVGMAMETTLTLSGQESGKRLAYRVLAVNKAGEGTPSNSILAAF</sequence>
<dbReference type="Gene3D" id="2.60.40.10">
    <property type="entry name" value="Immunoglobulins"/>
    <property type="match status" value="1"/>
</dbReference>
<dbReference type="EMBL" id="CAADFO010000085">
    <property type="protein sequence ID" value="VFK31477.1"/>
    <property type="molecule type" value="Genomic_DNA"/>
</dbReference>
<dbReference type="SUPFAM" id="SSF49265">
    <property type="entry name" value="Fibronectin type III"/>
    <property type="match status" value="1"/>
</dbReference>
<dbReference type="InterPro" id="IPR013783">
    <property type="entry name" value="Ig-like_fold"/>
</dbReference>